<feature type="compositionally biased region" description="Basic residues" evidence="1">
    <location>
        <begin position="91"/>
        <end position="101"/>
    </location>
</feature>
<sequence>MDGKKSSRARDDDRERRAIERESVYESENVERKLMKSSSHAPSTESADGPRTNGGVNARHRVAAARMCRRRTIAHVGERRAKACATATARNARRRYRRRWPLRAPPPPKGTWRAKKRRRRRSVARSHTHTHTSPSARAHKLATE</sequence>
<accession>A0A2S2QVU8</accession>
<organism evidence="2">
    <name type="scientific">Sipha flava</name>
    <name type="common">yellow sugarcane aphid</name>
    <dbReference type="NCBI Taxonomy" id="143950"/>
    <lineage>
        <taxon>Eukaryota</taxon>
        <taxon>Metazoa</taxon>
        <taxon>Ecdysozoa</taxon>
        <taxon>Arthropoda</taxon>
        <taxon>Hexapoda</taxon>
        <taxon>Insecta</taxon>
        <taxon>Pterygota</taxon>
        <taxon>Neoptera</taxon>
        <taxon>Paraneoptera</taxon>
        <taxon>Hemiptera</taxon>
        <taxon>Sternorrhyncha</taxon>
        <taxon>Aphidomorpha</taxon>
        <taxon>Aphidoidea</taxon>
        <taxon>Aphididae</taxon>
        <taxon>Sipha</taxon>
    </lineage>
</organism>
<feature type="region of interest" description="Disordered" evidence="1">
    <location>
        <begin position="77"/>
        <end position="144"/>
    </location>
</feature>
<feature type="compositionally biased region" description="Basic and acidic residues" evidence="1">
    <location>
        <begin position="1"/>
        <end position="34"/>
    </location>
</feature>
<evidence type="ECO:0000313" key="2">
    <source>
        <dbReference type="EMBL" id="MBY81881.1"/>
    </source>
</evidence>
<dbReference type="EMBL" id="GGMS01012678">
    <property type="protein sequence ID" value="MBY81881.1"/>
    <property type="molecule type" value="Transcribed_RNA"/>
</dbReference>
<proteinExistence type="predicted"/>
<feature type="region of interest" description="Disordered" evidence="1">
    <location>
        <begin position="1"/>
        <end position="58"/>
    </location>
</feature>
<feature type="compositionally biased region" description="Polar residues" evidence="1">
    <location>
        <begin position="36"/>
        <end position="46"/>
    </location>
</feature>
<name>A0A2S2QVU8_9HEMI</name>
<feature type="compositionally biased region" description="Basic residues" evidence="1">
    <location>
        <begin position="112"/>
        <end position="130"/>
    </location>
</feature>
<protein>
    <submittedName>
        <fullName evidence="2">Uncharacterized protein</fullName>
    </submittedName>
</protein>
<gene>
    <name evidence="2" type="ORF">g.151521</name>
</gene>
<dbReference type="AlphaFoldDB" id="A0A2S2QVU8"/>
<evidence type="ECO:0000256" key="1">
    <source>
        <dbReference type="SAM" id="MobiDB-lite"/>
    </source>
</evidence>
<reference evidence="2" key="1">
    <citation type="submission" date="2018-04" db="EMBL/GenBank/DDBJ databases">
        <title>Transcriptome assembly of Sipha flava.</title>
        <authorList>
            <person name="Scully E.D."/>
            <person name="Geib S.M."/>
            <person name="Palmer N.A."/>
            <person name="Koch K."/>
            <person name="Bradshaw J."/>
            <person name="Heng-Moss T."/>
            <person name="Sarath G."/>
        </authorList>
    </citation>
    <scope>NUCLEOTIDE SEQUENCE</scope>
</reference>